<organism evidence="5 6">
    <name type="scientific">Rotaria sordida</name>
    <dbReference type="NCBI Taxonomy" id="392033"/>
    <lineage>
        <taxon>Eukaryota</taxon>
        <taxon>Metazoa</taxon>
        <taxon>Spiralia</taxon>
        <taxon>Gnathifera</taxon>
        <taxon>Rotifera</taxon>
        <taxon>Eurotatoria</taxon>
        <taxon>Bdelloidea</taxon>
        <taxon>Philodinida</taxon>
        <taxon>Philodinidae</taxon>
        <taxon>Rotaria</taxon>
    </lineage>
</organism>
<keyword evidence="6" id="KW-1185">Reference proteome</keyword>
<name>A0A815LRF6_9BILA</name>
<dbReference type="PANTHER" id="PTHR45641:SF19">
    <property type="entry name" value="NEPHROCYSTIN-3"/>
    <property type="match status" value="1"/>
</dbReference>
<evidence type="ECO:0000313" key="5">
    <source>
        <dbReference type="EMBL" id="CAF1409415.1"/>
    </source>
</evidence>
<evidence type="ECO:0000256" key="1">
    <source>
        <dbReference type="ARBA" id="ARBA00022737"/>
    </source>
</evidence>
<keyword evidence="1" id="KW-0677">Repeat</keyword>
<dbReference type="Gene3D" id="1.25.40.10">
    <property type="entry name" value="Tetratricopeptide repeat domain"/>
    <property type="match status" value="1"/>
</dbReference>
<reference evidence="5" key="1">
    <citation type="submission" date="2021-02" db="EMBL/GenBank/DDBJ databases">
        <authorList>
            <person name="Nowell W R."/>
        </authorList>
    </citation>
    <scope>NUCLEOTIDE SEQUENCE</scope>
</reference>
<feature type="repeat" description="TPR" evidence="3">
    <location>
        <begin position="126"/>
        <end position="159"/>
    </location>
</feature>
<dbReference type="InterPro" id="IPR019734">
    <property type="entry name" value="TPR_rpt"/>
</dbReference>
<evidence type="ECO:0000313" key="4">
    <source>
        <dbReference type="EMBL" id="CAF1265584.1"/>
    </source>
</evidence>
<dbReference type="Proteomes" id="UP000663870">
    <property type="component" value="Unassembled WGS sequence"/>
</dbReference>
<feature type="repeat" description="TPR" evidence="3">
    <location>
        <begin position="168"/>
        <end position="201"/>
    </location>
</feature>
<evidence type="ECO:0000256" key="2">
    <source>
        <dbReference type="ARBA" id="ARBA00022803"/>
    </source>
</evidence>
<evidence type="ECO:0008006" key="7">
    <source>
        <dbReference type="Google" id="ProtNLM"/>
    </source>
</evidence>
<dbReference type="InterPro" id="IPR011990">
    <property type="entry name" value="TPR-like_helical_dom_sf"/>
</dbReference>
<dbReference type="SUPFAM" id="SSF48452">
    <property type="entry name" value="TPR-like"/>
    <property type="match status" value="1"/>
</dbReference>
<dbReference type="AlphaFoldDB" id="A0A815LRF6"/>
<dbReference type="EMBL" id="CAJNOH010001995">
    <property type="protein sequence ID" value="CAF1265584.1"/>
    <property type="molecule type" value="Genomic_DNA"/>
</dbReference>
<evidence type="ECO:0000256" key="3">
    <source>
        <dbReference type="PROSITE-ProRule" id="PRU00339"/>
    </source>
</evidence>
<comment type="caution">
    <text evidence="5">The sequence shown here is derived from an EMBL/GenBank/DDBJ whole genome shotgun (WGS) entry which is preliminary data.</text>
</comment>
<dbReference type="SMART" id="SM00028">
    <property type="entry name" value="TPR"/>
    <property type="match status" value="4"/>
</dbReference>
<dbReference type="Pfam" id="PF13374">
    <property type="entry name" value="TPR_10"/>
    <property type="match status" value="1"/>
</dbReference>
<keyword evidence="2 3" id="KW-0802">TPR repeat</keyword>
<accession>A0A815LRF6</accession>
<gene>
    <name evidence="5" type="ORF">JXQ802_LOCUS35188</name>
    <name evidence="4" type="ORF">PYM288_LOCUS28106</name>
</gene>
<evidence type="ECO:0000313" key="6">
    <source>
        <dbReference type="Proteomes" id="UP000663870"/>
    </source>
</evidence>
<protein>
    <recommendedName>
        <fullName evidence="7">Kinesin light chain</fullName>
    </recommendedName>
</protein>
<proteinExistence type="predicted"/>
<dbReference type="Proteomes" id="UP000663854">
    <property type="component" value="Unassembled WGS sequence"/>
</dbReference>
<dbReference type="EMBL" id="CAJNOL010001719">
    <property type="protein sequence ID" value="CAF1409415.1"/>
    <property type="molecule type" value="Genomic_DNA"/>
</dbReference>
<sequence length="364" mass="40699">MPLNNVATMHFEAGHYDVATSEFLQLLKLRETYLSTDDPMLICTYNNLAICLLMKGDMKGAVDKAEKALTLCKKHLPENDPTRASVEGNLGDVYYQLGRQKEGIFHCENALTIQKRCMPSGHRFLITAHRNLGNKYTAMGNYGEALAHLESALTIEQHQANVDPLSLASTFNGIGCVLSGQGRKDEALSYFQRVLQLIPENHPQRISALQRLDHNDDLILTDNSSLGMISSNMIQSENMNDNDTLMSFNDLITDAISPDTSYKNIIDNEACCLSTYIPINRPACIKISLPGVQFITDRELEFVDQQRSLLNDNVWLPDGAAGKLKLSSTWFTAAIATWLRAVYSEKNMDCYVLFVHKKPSVTQD</sequence>
<dbReference type="Pfam" id="PF13424">
    <property type="entry name" value="TPR_12"/>
    <property type="match status" value="2"/>
</dbReference>
<dbReference type="PROSITE" id="PS50005">
    <property type="entry name" value="TPR"/>
    <property type="match status" value="2"/>
</dbReference>
<dbReference type="PANTHER" id="PTHR45641">
    <property type="entry name" value="TETRATRICOPEPTIDE REPEAT PROTEIN (AFU_ORTHOLOGUE AFUA_6G03870)"/>
    <property type="match status" value="1"/>
</dbReference>